<evidence type="ECO:0000256" key="1">
    <source>
        <dbReference type="SAM" id="MobiDB-lite"/>
    </source>
</evidence>
<evidence type="ECO:0000313" key="4">
    <source>
        <dbReference type="WBParaSite" id="SMRG1_61940.3"/>
    </source>
</evidence>
<feature type="region of interest" description="Disordered" evidence="1">
    <location>
        <begin position="629"/>
        <end position="655"/>
    </location>
</feature>
<evidence type="ECO:0000256" key="2">
    <source>
        <dbReference type="SAM" id="SignalP"/>
    </source>
</evidence>
<feature type="signal peptide" evidence="2">
    <location>
        <begin position="1"/>
        <end position="23"/>
    </location>
</feature>
<dbReference type="Proteomes" id="UP000050790">
    <property type="component" value="Unassembled WGS sequence"/>
</dbReference>
<feature type="chain" id="PRO_5041700523" evidence="2">
    <location>
        <begin position="24"/>
        <end position="1524"/>
    </location>
</feature>
<name>A0AA85A3I8_9TREM</name>
<feature type="compositionally biased region" description="Low complexity" evidence="1">
    <location>
        <begin position="639"/>
        <end position="655"/>
    </location>
</feature>
<feature type="compositionally biased region" description="Basic and acidic residues" evidence="1">
    <location>
        <begin position="750"/>
        <end position="760"/>
    </location>
</feature>
<evidence type="ECO:0000313" key="3">
    <source>
        <dbReference type="Proteomes" id="UP000050790"/>
    </source>
</evidence>
<proteinExistence type="predicted"/>
<feature type="region of interest" description="Disordered" evidence="1">
    <location>
        <begin position="746"/>
        <end position="772"/>
    </location>
</feature>
<accession>A0AA85A3I8</accession>
<keyword evidence="2" id="KW-0732">Signal</keyword>
<sequence>MKFKFTLLTSWTLLPTSIPNTDCEDNEAILFAQYLTEYTENKYGLNVFWPRQRGEAFLHNSFNSFEERFLTHSEYALLIVSGQNASCLNCIYPRFLVFLTAKKSWTERILIIFLKQPTYLLNFDLSLLKHPPILFNDDSTNQWTHDQESWMKIAELIKHRYIPSINDNLSRYLFTPTEYYISRWMSITDLRGQPLAVRITSTGQSDSTPTSWSDLSGIEPINGIKCVLDTIYPIGQRLSQSASEFEHSPTQSRDITPNLHLHVNNFNRIRRVNSRCFIRKHQYNTVFGLDPCWSALSGSQLNVINNNSGVKCQIDETSHYENFLEKRSKHNVEIDLISKESQMCIPQKQSKIKSCEFLNESILSCKLSNRINKSTGVINDGSEYSNVITSNHTIKHHQRKIKLSPKKHFLFKELDHICIPSKRFIKLFKFKRKKDAHSISEKFGTQSQLELAKSVKTLYDVGQSLFEHSGDSVSNLSILEIQQQKQPSCSYSTTDKFNLSCLSIHVDVKEQPVKDTNNDDIYHQSQCLQVTPTQSPNFSDSELWSMSQIATEDCTNSLQQHLISCSESPVFDYYTNSNNNDYNNIDQTNEIRLQKSITSPINASKFSEIRLSPWSSLKIGDGQRSKEFKLEKSNQPTDATATNNNNSNNNTNTTTNISNEHGLTCIPLNQKAGVQNDTFLLLKCNSEQFLADQLSNPSVSNINELRTSEALKLCNNNNNNVTHNFNGPMKSQMSCTLDLKPFSSNSTSFEESKNDNESLHSRISKSKQNSPQENYVSSIYLSKTHNNNSDNASSKDFTQLSTFQQNSLISRIVQNNSMLSEYSLPYRISATCDVIQIFPTTKIYDINDKSENSLSTVKVTDYKRSIGTHLINNNGSLNVDPLQINQDIKGIMIYPTLEQQNPYPNESTPLNTDQMTMINSQIDINVNSSKDLSLICVECENNSTFDSYMNPCVINDIQTLKKSLMESECTTHLPISLSTDTSENNHDLNESFIQSLDNNAENPEYLNVVTDHQTNQLQFTNKCLPKQPSEQLTTTRIIEDITELSSAQVSTLFKQQKRDPLIILDHAHDIHIGERLSVGSLNGSISDQLVNDQSVPSIQVKQIFSSITETSHEYMKPFYLKSDLNNARTFKDNYLLDNSCQNWTMVLSNELTNKIDHSSETKYDFDQLTKGMSNDSEKLSTDLEINKLPTEKKVSSDEISQSWTILQPHNENVEVSGNKFHTPTKCHNKKFSLNENDISIDVSSAKGDHLQDPHDELTNSEQPFVTSTAESISSNVNTYYTDGTNFYVTEPLCENTTIDLTNLTQSVRILSISSDSLNNNVLDIDAQFNKVIKTENDPIDSRVKDVLQKCSLEDMNTLPTIIDTIDRNNEEHNSNQRFKFTSGAYNLFISVLNLATLYVPRHIYWLYGATFTPRWQFHRIMAGCGMELYSVRLSHPINVAGVFIGFTLASPYLRTWPYILSGLMNSSEINVFNPIYWIDRPILEHIGCLLYILPSSIRWGSTVIVNSFQQYPCSLANPLEPSSS</sequence>
<protein>
    <submittedName>
        <fullName evidence="4">SH2 domain-containing protein</fullName>
    </submittedName>
</protein>
<organism evidence="3 4">
    <name type="scientific">Schistosoma margrebowiei</name>
    <dbReference type="NCBI Taxonomy" id="48269"/>
    <lineage>
        <taxon>Eukaryota</taxon>
        <taxon>Metazoa</taxon>
        <taxon>Spiralia</taxon>
        <taxon>Lophotrochozoa</taxon>
        <taxon>Platyhelminthes</taxon>
        <taxon>Trematoda</taxon>
        <taxon>Digenea</taxon>
        <taxon>Strigeidida</taxon>
        <taxon>Schistosomatoidea</taxon>
        <taxon>Schistosomatidae</taxon>
        <taxon>Schistosoma</taxon>
    </lineage>
</organism>
<dbReference type="WBParaSite" id="SMRG1_61940.3">
    <property type="protein sequence ID" value="SMRG1_61940.3"/>
    <property type="gene ID" value="SMRG1_61940"/>
</dbReference>
<reference evidence="4" key="1">
    <citation type="submission" date="2023-11" db="UniProtKB">
        <authorList>
            <consortium name="WormBaseParasite"/>
        </authorList>
    </citation>
    <scope>IDENTIFICATION</scope>
</reference>